<dbReference type="PANTHER" id="PTHR22889">
    <property type="entry name" value="WD REPEAT-CONTAINING PROTEIN 89"/>
    <property type="match status" value="1"/>
</dbReference>
<evidence type="ECO:0000256" key="1">
    <source>
        <dbReference type="ARBA" id="ARBA00021125"/>
    </source>
</evidence>
<dbReference type="Pfam" id="PF00400">
    <property type="entry name" value="WD40"/>
    <property type="match status" value="1"/>
</dbReference>
<evidence type="ECO:0000256" key="4">
    <source>
        <dbReference type="PROSITE-ProRule" id="PRU00221"/>
    </source>
</evidence>
<dbReference type="EMBL" id="CH478080">
    <property type="protein sequence ID" value="EAT34049.1"/>
    <property type="molecule type" value="Genomic_DNA"/>
</dbReference>
<dbReference type="OrthoDB" id="25131at2759"/>
<reference evidence="6" key="1">
    <citation type="submission" date="2005-10" db="EMBL/GenBank/DDBJ databases">
        <authorList>
            <person name="Loftus B.J."/>
            <person name="Nene V.M."/>
            <person name="Hannick L.I."/>
            <person name="Bidwell S."/>
            <person name="Haas B."/>
            <person name="Amedeo P."/>
            <person name="Orvis J."/>
            <person name="Wortman J.R."/>
            <person name="White O.R."/>
            <person name="Salzberg S."/>
            <person name="Shumway M."/>
            <person name="Koo H."/>
            <person name="Zhao Y."/>
            <person name="Holmes M."/>
            <person name="Miller J."/>
            <person name="Schatz M."/>
            <person name="Pop M."/>
            <person name="Pai G."/>
            <person name="Utterback T."/>
            <person name="Rogers Y.-H."/>
            <person name="Kravitz S."/>
            <person name="Fraser C.M."/>
        </authorList>
    </citation>
    <scope>NUCLEOTIDE SEQUENCE</scope>
    <source>
        <strain evidence="6">Liverpool</strain>
    </source>
</reference>
<feature type="compositionally biased region" description="Acidic residues" evidence="5">
    <location>
        <begin position="1"/>
        <end position="13"/>
    </location>
</feature>
<dbReference type="Proteomes" id="UP000682892">
    <property type="component" value="Unassembled WGS sequence"/>
</dbReference>
<organism evidence="6 7">
    <name type="scientific">Aedes aegypti</name>
    <name type="common">Yellowfever mosquito</name>
    <name type="synonym">Culex aegypti</name>
    <dbReference type="NCBI Taxonomy" id="7159"/>
    <lineage>
        <taxon>Eukaryota</taxon>
        <taxon>Metazoa</taxon>
        <taxon>Ecdysozoa</taxon>
        <taxon>Arthropoda</taxon>
        <taxon>Hexapoda</taxon>
        <taxon>Insecta</taxon>
        <taxon>Pterygota</taxon>
        <taxon>Neoptera</taxon>
        <taxon>Endopterygota</taxon>
        <taxon>Diptera</taxon>
        <taxon>Nematocera</taxon>
        <taxon>Culicoidea</taxon>
        <taxon>Culicidae</taxon>
        <taxon>Culicinae</taxon>
        <taxon>Aedini</taxon>
        <taxon>Aedes</taxon>
        <taxon>Stegomyia</taxon>
    </lineage>
</organism>
<evidence type="ECO:0000256" key="3">
    <source>
        <dbReference type="ARBA" id="ARBA00022737"/>
    </source>
</evidence>
<dbReference type="OMA" id="LINAHTM"/>
<dbReference type="PANTHER" id="PTHR22889:SF0">
    <property type="entry name" value="WD REPEAT-CONTAINING PROTEIN 89"/>
    <property type="match status" value="1"/>
</dbReference>
<keyword evidence="2 4" id="KW-0853">WD repeat</keyword>
<dbReference type="SUPFAM" id="SSF50978">
    <property type="entry name" value="WD40 repeat-like"/>
    <property type="match status" value="1"/>
</dbReference>
<dbReference type="InterPro" id="IPR039328">
    <property type="entry name" value="WDR89"/>
</dbReference>
<sequence length="400" mass="45072">MFEDPQSSDEESPVPDSDSCKPKELNRLFEHRIEASSELAASLKRTCGLHLALSNDGRKLAVGLSRKELQLYDLGTDGNLVLSEGSFTKYGSTIRGVRFFEGDPNALMVCTEEGDVSWYDLRSGCKPVHVFEDTSEGPKKTMTAFDINRNDRVLCASTEVQKGGDSFLLFFDIRERSFLGSYWECHSEDITNVRFHPTNPDLLSSGSVDGLINVFDISQPTEDDAMQTCFNVEDAIESINWHTSPTDQDWISCITTTNNFHLYDVESQDMVVEFDRQRITDAMKRSSSIDCNVVNTHNDGSGGFFLLAGSNYNKGECLRSLKYDNKHLLPHRNFLHNRQIIRASVYNEKEHCLITTGESGLIAVWRCETSTDQPPSSEHDVSASKNLKQKLHISHRSKPY</sequence>
<dbReference type="InterPro" id="IPR036322">
    <property type="entry name" value="WD40_repeat_dom_sf"/>
</dbReference>
<evidence type="ECO:0000256" key="5">
    <source>
        <dbReference type="SAM" id="MobiDB-lite"/>
    </source>
</evidence>
<protein>
    <recommendedName>
        <fullName evidence="1">WD repeat-containing protein 89</fullName>
    </recommendedName>
</protein>
<evidence type="ECO:0000256" key="2">
    <source>
        <dbReference type="ARBA" id="ARBA00022574"/>
    </source>
</evidence>
<reference evidence="6" key="2">
    <citation type="journal article" date="2007" name="Science">
        <title>Genome sequence of Aedes aegypti, a major arbovirus vector.</title>
        <authorList>
            <person name="Nene V."/>
            <person name="Wortman J.R."/>
            <person name="Lawson D."/>
            <person name="Haas B."/>
            <person name="Kodira C."/>
            <person name="Tu Z.J."/>
            <person name="Loftus B."/>
            <person name="Xi Z."/>
            <person name="Megy K."/>
            <person name="Grabherr M."/>
            <person name="Ren Q."/>
            <person name="Zdobnov E.M."/>
            <person name="Lobo N.F."/>
            <person name="Campbell K.S."/>
            <person name="Brown S.E."/>
            <person name="Bonaldo M.F."/>
            <person name="Zhu J."/>
            <person name="Sinkins S.P."/>
            <person name="Hogenkamp D.G."/>
            <person name="Amedeo P."/>
            <person name="Arensburger P."/>
            <person name="Atkinson P.W."/>
            <person name="Bidwell S."/>
            <person name="Biedler J."/>
            <person name="Birney E."/>
            <person name="Bruggner R.V."/>
            <person name="Costas J."/>
            <person name="Coy M.R."/>
            <person name="Crabtree J."/>
            <person name="Crawford M."/>
            <person name="Debruyn B."/>
            <person name="Decaprio D."/>
            <person name="Eiglmeier K."/>
            <person name="Eisenstadt E."/>
            <person name="El-Dorry H."/>
            <person name="Gelbart W.M."/>
            <person name="Gomes S.L."/>
            <person name="Hammond M."/>
            <person name="Hannick L.I."/>
            <person name="Hogan J.R."/>
            <person name="Holmes M.H."/>
            <person name="Jaffe D."/>
            <person name="Johnston J.S."/>
            <person name="Kennedy R.C."/>
            <person name="Koo H."/>
            <person name="Kravitz S."/>
            <person name="Kriventseva E.V."/>
            <person name="Kulp D."/>
            <person name="Labutti K."/>
            <person name="Lee E."/>
            <person name="Li S."/>
            <person name="Lovin D.D."/>
            <person name="Mao C."/>
            <person name="Mauceli E."/>
            <person name="Menck C.F."/>
            <person name="Miller J.R."/>
            <person name="Montgomery P."/>
            <person name="Mori A."/>
            <person name="Nascimento A.L."/>
            <person name="Naveira H.F."/>
            <person name="Nusbaum C."/>
            <person name="O'leary S."/>
            <person name="Orvis J."/>
            <person name="Pertea M."/>
            <person name="Quesneville H."/>
            <person name="Reidenbach K.R."/>
            <person name="Rogers Y.H."/>
            <person name="Roth C.W."/>
            <person name="Schneider J.R."/>
            <person name="Schatz M."/>
            <person name="Shumway M."/>
            <person name="Stanke M."/>
            <person name="Stinson E.O."/>
            <person name="Tubio J.M."/>
            <person name="Vanzee J.P."/>
            <person name="Verjovski-Almeida S."/>
            <person name="Werner D."/>
            <person name="White O."/>
            <person name="Wyder S."/>
            <person name="Zeng Q."/>
            <person name="Zhao Q."/>
            <person name="Zhao Y."/>
            <person name="Hill C.A."/>
            <person name="Raikhel A.S."/>
            <person name="Soares M.B."/>
            <person name="Knudson D.L."/>
            <person name="Lee N.H."/>
            <person name="Galagan J."/>
            <person name="Salzberg S.L."/>
            <person name="Paulsen I.T."/>
            <person name="Dimopoulos G."/>
            <person name="Collins F.H."/>
            <person name="Birren B."/>
            <person name="Fraser-Liggett C.M."/>
            <person name="Severson D.W."/>
        </authorList>
    </citation>
    <scope>NUCLEOTIDE SEQUENCE [LARGE SCALE GENOMIC DNA]</scope>
    <source>
        <strain evidence="6">Liverpool</strain>
    </source>
</reference>
<gene>
    <name evidence="6" type="ORF">AaeL_AAEL013688</name>
</gene>
<accession>A0A1S4FZR5</accession>
<feature type="compositionally biased region" description="Basic residues" evidence="5">
    <location>
        <begin position="387"/>
        <end position="400"/>
    </location>
</feature>
<feature type="region of interest" description="Disordered" evidence="5">
    <location>
        <begin position="1"/>
        <end position="21"/>
    </location>
</feature>
<dbReference type="AlphaFoldDB" id="A0A1S4FZR5"/>
<feature type="repeat" description="WD" evidence="4">
    <location>
        <begin position="183"/>
        <end position="225"/>
    </location>
</feature>
<dbReference type="InterPro" id="IPR015943">
    <property type="entry name" value="WD40/YVTN_repeat-like_dom_sf"/>
</dbReference>
<evidence type="ECO:0000313" key="7">
    <source>
        <dbReference type="Proteomes" id="UP000682892"/>
    </source>
</evidence>
<reference evidence="6" key="3">
    <citation type="submission" date="2012-09" db="EMBL/GenBank/DDBJ databases">
        <authorList>
            <consortium name="VectorBase"/>
        </authorList>
    </citation>
    <scope>NUCLEOTIDE SEQUENCE</scope>
    <source>
        <strain evidence="6">Liverpool</strain>
    </source>
</reference>
<dbReference type="SMART" id="SM00320">
    <property type="entry name" value="WD40"/>
    <property type="match status" value="4"/>
</dbReference>
<dbReference type="HOGENOM" id="CLU_037323_1_0_1"/>
<proteinExistence type="predicted"/>
<dbReference type="Gene3D" id="2.130.10.10">
    <property type="entry name" value="YVTN repeat-like/Quinoprotein amine dehydrogenase"/>
    <property type="match status" value="1"/>
</dbReference>
<evidence type="ECO:0000313" key="6">
    <source>
        <dbReference type="EMBL" id="EAT34049.1"/>
    </source>
</evidence>
<dbReference type="InterPro" id="IPR001680">
    <property type="entry name" value="WD40_rpt"/>
</dbReference>
<dbReference type="PROSITE" id="PS50082">
    <property type="entry name" value="WD_REPEATS_2"/>
    <property type="match status" value="1"/>
</dbReference>
<name>A0A1S4FZR5_AEDAE</name>
<feature type="region of interest" description="Disordered" evidence="5">
    <location>
        <begin position="372"/>
        <end position="400"/>
    </location>
</feature>
<keyword evidence="3" id="KW-0677">Repeat</keyword>